<keyword evidence="3" id="KW-0732">Signal</keyword>
<keyword evidence="2 5" id="KW-0326">Glycosidase</keyword>
<evidence type="ECO:0000256" key="1">
    <source>
        <dbReference type="ARBA" id="ARBA00022801"/>
    </source>
</evidence>
<dbReference type="SUPFAM" id="SSF51445">
    <property type="entry name" value="(Trans)glycosidases"/>
    <property type="match status" value="1"/>
</dbReference>
<evidence type="ECO:0000256" key="2">
    <source>
        <dbReference type="ARBA" id="ARBA00023295"/>
    </source>
</evidence>
<feature type="signal peptide" evidence="3">
    <location>
        <begin position="1"/>
        <end position="19"/>
    </location>
</feature>
<evidence type="ECO:0000313" key="5">
    <source>
        <dbReference type="EMBL" id="MFD1523060.1"/>
    </source>
</evidence>
<reference evidence="6" key="1">
    <citation type="journal article" date="2019" name="Int. J. Syst. Evol. Microbiol.">
        <title>The Global Catalogue of Microorganisms (GCM) 10K type strain sequencing project: providing services to taxonomists for standard genome sequencing and annotation.</title>
        <authorList>
            <consortium name="The Broad Institute Genomics Platform"/>
            <consortium name="The Broad Institute Genome Sequencing Center for Infectious Disease"/>
            <person name="Wu L."/>
            <person name="Ma J."/>
        </authorList>
    </citation>
    <scope>NUCLEOTIDE SEQUENCE [LARGE SCALE GENOMIC DNA]</scope>
    <source>
        <strain evidence="6">CCM 7043</strain>
    </source>
</reference>
<dbReference type="InterPro" id="IPR017853">
    <property type="entry name" value="GH"/>
</dbReference>
<proteinExistence type="predicted"/>
<evidence type="ECO:0000259" key="4">
    <source>
        <dbReference type="Pfam" id="PF02449"/>
    </source>
</evidence>
<comment type="caution">
    <text evidence="5">The sequence shown here is derived from an EMBL/GenBank/DDBJ whole genome shotgun (WGS) entry which is preliminary data.</text>
</comment>
<feature type="domain" description="Glycoside hydrolase family 42 N-terminal" evidence="4">
    <location>
        <begin position="88"/>
        <end position="189"/>
    </location>
</feature>
<keyword evidence="1 5" id="KW-0378">Hydrolase</keyword>
<dbReference type="Gene3D" id="3.20.20.80">
    <property type="entry name" value="Glycosidases"/>
    <property type="match status" value="2"/>
</dbReference>
<dbReference type="GO" id="GO:0004565">
    <property type="term" value="F:beta-galactosidase activity"/>
    <property type="evidence" value="ECO:0007669"/>
    <property type="project" value="UniProtKB-EC"/>
</dbReference>
<evidence type="ECO:0000313" key="6">
    <source>
        <dbReference type="Proteomes" id="UP001597114"/>
    </source>
</evidence>
<protein>
    <submittedName>
        <fullName evidence="5">Beta-galactosidase</fullName>
        <ecNumber evidence="5">3.2.1.23</ecNumber>
    </submittedName>
</protein>
<feature type="chain" id="PRO_5047069514" evidence="3">
    <location>
        <begin position="20"/>
        <end position="382"/>
    </location>
</feature>
<dbReference type="Proteomes" id="UP001597114">
    <property type="component" value="Unassembled WGS sequence"/>
</dbReference>
<keyword evidence="6" id="KW-1185">Reference proteome</keyword>
<dbReference type="InterPro" id="IPR013529">
    <property type="entry name" value="Glyco_hydro_42_N"/>
</dbReference>
<accession>A0ABW4F8J4</accession>
<dbReference type="EMBL" id="JBHUCO010000055">
    <property type="protein sequence ID" value="MFD1523060.1"/>
    <property type="molecule type" value="Genomic_DNA"/>
</dbReference>
<sequence>MTPRTIISRALLAAGLATAIPLVSEMRAGPAERVLTDRWNVVPIEPRGQVELGVSFRPRQAEALSLGVRQTLTTLLSYPFEVIRLSAYWDRMEPAAGVFDTTELDWQLDEAERSGKQIILCLGAVKSFGYPEYFVPRHHVSDTLPEGRLVDENSHPALLEAVTTHLTRLVQRYRDRPGIRAWQVEHEAADPLGMEHSWRLATSFIRHEVQAVRAADPTRPILMNGFLPTSTAVLAQQWWRTRDQGDSLAVAAELADIVGIDFYPRHAVTSLGRWSLYLDGAKGLLPALRRRRLLACRHELVVTEGQAEPWESITVPPSPDGRASSSCPPDRIIDNYNECLRWTRGDTRLGAYLFWGAEYWVMRDRHGDSRYLDAFARILDQT</sequence>
<dbReference type="EC" id="3.2.1.23" evidence="5"/>
<gene>
    <name evidence="5" type="ORF">ACFSJD_36640</name>
</gene>
<evidence type="ECO:0000256" key="3">
    <source>
        <dbReference type="SAM" id="SignalP"/>
    </source>
</evidence>
<organism evidence="5 6">
    <name type="scientific">Pseudonocardia yunnanensis</name>
    <dbReference type="NCBI Taxonomy" id="58107"/>
    <lineage>
        <taxon>Bacteria</taxon>
        <taxon>Bacillati</taxon>
        <taxon>Actinomycetota</taxon>
        <taxon>Actinomycetes</taxon>
        <taxon>Pseudonocardiales</taxon>
        <taxon>Pseudonocardiaceae</taxon>
        <taxon>Pseudonocardia</taxon>
    </lineage>
</organism>
<dbReference type="Pfam" id="PF02449">
    <property type="entry name" value="Glyco_hydro_42"/>
    <property type="match status" value="1"/>
</dbReference>
<dbReference type="RefSeq" id="WP_344722824.1">
    <property type="nucleotide sequence ID" value="NZ_BAAAUS010000014.1"/>
</dbReference>
<name>A0ABW4F8J4_9PSEU</name>